<evidence type="ECO:0000313" key="6">
    <source>
        <dbReference type="EMBL" id="KCW76387.1"/>
    </source>
</evidence>
<dbReference type="SMART" id="SM00255">
    <property type="entry name" value="TIR"/>
    <property type="match status" value="2"/>
</dbReference>
<dbReference type="EMBL" id="KK198756">
    <property type="protein sequence ID" value="KCW76387.1"/>
    <property type="molecule type" value="Genomic_DNA"/>
</dbReference>
<sequence>MNKRRVLYGLATVPPLVLLSVCAYKALQRKRHSLPWNYDVYLSFRGPDTRSCFVDFLYTSLVAAGVHVFRDNDALPVGEEIGPELLRAIRSCRIVIPIISEQYAQSKWCLRELVKIMDCHKEHGISVFPVFYKVELYDIRSGSGNFEEALSKHMRVWPDEVAGWRKALTMVTGPMVTGLKGWISQITANGNEAELVKIVVGRVLSELKTTGIERLPLFPILMSNHHIRSWYHHHLEKRRLHSQVFLAFRRCDTRDSFAAYLHIKLVAAKIRVFYDDDTSLLGKFILEELMNTIEHSKISIPIISQNFTSSRWCLRELECMVKCNKTKGQKILPIFYKVNPWDMKHMSPCFEVDFRKHKENYPNECEGWKRAFKEVASFKGWESEKIANGHESELVKLVVGEVSRLLKNSQT</sequence>
<dbReference type="EC" id="3.2.2.6" evidence="1"/>
<dbReference type="SUPFAM" id="SSF52200">
    <property type="entry name" value="Toll/Interleukin receptor TIR domain"/>
    <property type="match status" value="2"/>
</dbReference>
<feature type="domain" description="TIR" evidence="5">
    <location>
        <begin position="240"/>
        <end position="406"/>
    </location>
</feature>
<dbReference type="Pfam" id="PF01582">
    <property type="entry name" value="TIR"/>
    <property type="match status" value="2"/>
</dbReference>
<dbReference type="OrthoDB" id="6160824at2759"/>
<dbReference type="InterPro" id="IPR035897">
    <property type="entry name" value="Toll_tir_struct_dom_sf"/>
</dbReference>
<dbReference type="KEGG" id="egr:104441110"/>
<dbReference type="InterPro" id="IPR000157">
    <property type="entry name" value="TIR_dom"/>
</dbReference>
<evidence type="ECO:0000259" key="5">
    <source>
        <dbReference type="PROSITE" id="PS50104"/>
    </source>
</evidence>
<dbReference type="EMBL" id="KK198756">
    <property type="protein sequence ID" value="KCW76388.1"/>
    <property type="molecule type" value="Genomic_DNA"/>
</dbReference>
<comment type="catalytic activity">
    <reaction evidence="4">
        <text>NAD(+) + H2O = ADP-D-ribose + nicotinamide + H(+)</text>
        <dbReference type="Rhea" id="RHEA:16301"/>
        <dbReference type="ChEBI" id="CHEBI:15377"/>
        <dbReference type="ChEBI" id="CHEBI:15378"/>
        <dbReference type="ChEBI" id="CHEBI:17154"/>
        <dbReference type="ChEBI" id="CHEBI:57540"/>
        <dbReference type="ChEBI" id="CHEBI:57967"/>
        <dbReference type="EC" id="3.2.2.6"/>
    </reaction>
    <physiologicalReaction direction="left-to-right" evidence="4">
        <dbReference type="Rhea" id="RHEA:16302"/>
    </physiologicalReaction>
</comment>
<organism evidence="6">
    <name type="scientific">Eucalyptus grandis</name>
    <name type="common">Flooded gum</name>
    <dbReference type="NCBI Taxonomy" id="71139"/>
    <lineage>
        <taxon>Eukaryota</taxon>
        <taxon>Viridiplantae</taxon>
        <taxon>Streptophyta</taxon>
        <taxon>Embryophyta</taxon>
        <taxon>Tracheophyta</taxon>
        <taxon>Spermatophyta</taxon>
        <taxon>Magnoliopsida</taxon>
        <taxon>eudicotyledons</taxon>
        <taxon>Gunneridae</taxon>
        <taxon>Pentapetalae</taxon>
        <taxon>rosids</taxon>
        <taxon>malvids</taxon>
        <taxon>Myrtales</taxon>
        <taxon>Myrtaceae</taxon>
        <taxon>Myrtoideae</taxon>
        <taxon>Eucalypteae</taxon>
        <taxon>Eucalyptus</taxon>
    </lineage>
</organism>
<dbReference type="FunCoup" id="A0A059CDE1">
    <property type="interactions" value="12"/>
</dbReference>
<evidence type="ECO:0000256" key="3">
    <source>
        <dbReference type="ARBA" id="ARBA00023027"/>
    </source>
</evidence>
<dbReference type="OMA" id="ELARICY"/>
<evidence type="ECO:0000256" key="1">
    <source>
        <dbReference type="ARBA" id="ARBA00011982"/>
    </source>
</evidence>
<dbReference type="GO" id="GO:0007165">
    <property type="term" value="P:signal transduction"/>
    <property type="evidence" value="ECO:0000318"/>
    <property type="project" value="GO_Central"/>
</dbReference>
<dbReference type="PANTHER" id="PTHR32009">
    <property type="entry name" value="TMV RESISTANCE PROTEIN N-LIKE"/>
    <property type="match status" value="1"/>
</dbReference>
<evidence type="ECO:0000256" key="4">
    <source>
        <dbReference type="ARBA" id="ARBA00047304"/>
    </source>
</evidence>
<proteinExistence type="predicted"/>
<reference evidence="6" key="1">
    <citation type="submission" date="2013-07" db="EMBL/GenBank/DDBJ databases">
        <title>The genome of Eucalyptus grandis.</title>
        <authorList>
            <person name="Schmutz J."/>
            <person name="Hayes R."/>
            <person name="Myburg A."/>
            <person name="Tuskan G."/>
            <person name="Grattapaglia D."/>
            <person name="Rokhsar D.S."/>
        </authorList>
    </citation>
    <scope>NUCLEOTIDE SEQUENCE</scope>
    <source>
        <tissue evidence="6">Leaf extractions</tissue>
    </source>
</reference>
<dbReference type="Gramene" id="KCW76388">
    <property type="protein sequence ID" value="KCW76388"/>
    <property type="gene ID" value="EUGRSUZ_D00769"/>
</dbReference>
<dbReference type="FunFam" id="3.40.50.10140:FF:000007">
    <property type="entry name" value="Disease resistance protein (TIR-NBS-LRR class)"/>
    <property type="match status" value="1"/>
</dbReference>
<dbReference type="PANTHER" id="PTHR32009:SF39">
    <property type="entry name" value="TIR DOMAIN-CONTAINING PROTEIN"/>
    <property type="match status" value="1"/>
</dbReference>
<name>A0A059CDE1_EUCGR</name>
<keyword evidence="2" id="KW-0378">Hydrolase</keyword>
<accession>A0A059CDE1</accession>
<gene>
    <name evidence="6" type="ORF">EUGRSUZ_D00769</name>
</gene>
<dbReference type="STRING" id="71139.A0A059CDE1"/>
<dbReference type="Gene3D" id="3.40.50.10140">
    <property type="entry name" value="Toll/interleukin-1 receptor homology (TIR) domain"/>
    <property type="match status" value="2"/>
</dbReference>
<feature type="domain" description="TIR" evidence="5">
    <location>
        <begin position="36"/>
        <end position="207"/>
    </location>
</feature>
<protein>
    <recommendedName>
        <fullName evidence="1">ADP-ribosyl cyclase/cyclic ADP-ribose hydrolase</fullName>
        <ecNumber evidence="1">3.2.2.6</ecNumber>
    </recommendedName>
</protein>
<dbReference type="Gramene" id="KCW76387">
    <property type="protein sequence ID" value="KCW76387"/>
    <property type="gene ID" value="EUGRSUZ_D00769"/>
</dbReference>
<keyword evidence="3" id="KW-0520">NAD</keyword>
<dbReference type="AlphaFoldDB" id="A0A059CDE1"/>
<dbReference type="GO" id="GO:0005634">
    <property type="term" value="C:nucleus"/>
    <property type="evidence" value="ECO:0000318"/>
    <property type="project" value="GO_Central"/>
</dbReference>
<evidence type="ECO:0000256" key="2">
    <source>
        <dbReference type="ARBA" id="ARBA00022801"/>
    </source>
</evidence>
<dbReference type="PROSITE" id="PS50104">
    <property type="entry name" value="TIR"/>
    <property type="match status" value="2"/>
</dbReference>
<dbReference type="GO" id="GO:0061809">
    <property type="term" value="F:NAD+ nucleosidase activity, cyclic ADP-ribose generating"/>
    <property type="evidence" value="ECO:0007669"/>
    <property type="project" value="UniProtKB-EC"/>
</dbReference>